<proteinExistence type="predicted"/>
<organism evidence="2 3">
    <name type="scientific">Aquatica leii</name>
    <dbReference type="NCBI Taxonomy" id="1421715"/>
    <lineage>
        <taxon>Eukaryota</taxon>
        <taxon>Metazoa</taxon>
        <taxon>Ecdysozoa</taxon>
        <taxon>Arthropoda</taxon>
        <taxon>Hexapoda</taxon>
        <taxon>Insecta</taxon>
        <taxon>Pterygota</taxon>
        <taxon>Neoptera</taxon>
        <taxon>Endopterygota</taxon>
        <taxon>Coleoptera</taxon>
        <taxon>Polyphaga</taxon>
        <taxon>Elateriformia</taxon>
        <taxon>Elateroidea</taxon>
        <taxon>Lampyridae</taxon>
        <taxon>Luciolinae</taxon>
        <taxon>Aquatica</taxon>
    </lineage>
</organism>
<sequence>MVEKKPQVDVAQLVQKLVPTLVNVLKDVFISKTTTTPPPNTRASFSSSSHAISSGVTVELQLATADKRKQSDLTPSPLDEGSDASETSNKTKKGWPRGKPRKQTNPTFLPLFSVILKNGNSRYTGSRIKAERCDSNCNSYGTKVHTKPTTRPVEIRPTSWCNRRNGTRG</sequence>
<evidence type="ECO:0000256" key="1">
    <source>
        <dbReference type="SAM" id="MobiDB-lite"/>
    </source>
</evidence>
<protein>
    <submittedName>
        <fullName evidence="2">Uncharacterized protein</fullName>
    </submittedName>
</protein>
<dbReference type="Proteomes" id="UP001353858">
    <property type="component" value="Unassembled WGS sequence"/>
</dbReference>
<reference evidence="3" key="1">
    <citation type="submission" date="2023-01" db="EMBL/GenBank/DDBJ databases">
        <title>Key to firefly adult light organ development and bioluminescence: homeobox transcription factors regulate luciferase expression and transportation to peroxisome.</title>
        <authorList>
            <person name="Fu X."/>
        </authorList>
    </citation>
    <scope>NUCLEOTIDE SEQUENCE [LARGE SCALE GENOMIC DNA]</scope>
</reference>
<keyword evidence="3" id="KW-1185">Reference proteome</keyword>
<evidence type="ECO:0000313" key="3">
    <source>
        <dbReference type="Proteomes" id="UP001353858"/>
    </source>
</evidence>
<dbReference type="EMBL" id="JARPUR010000006">
    <property type="protein sequence ID" value="KAK4874927.1"/>
    <property type="molecule type" value="Genomic_DNA"/>
</dbReference>
<evidence type="ECO:0000313" key="2">
    <source>
        <dbReference type="EMBL" id="KAK4874927.1"/>
    </source>
</evidence>
<gene>
    <name evidence="2" type="ORF">RN001_014287</name>
</gene>
<dbReference type="AlphaFoldDB" id="A0AAN7PSS4"/>
<feature type="region of interest" description="Disordered" evidence="1">
    <location>
        <begin position="63"/>
        <end position="107"/>
    </location>
</feature>
<feature type="compositionally biased region" description="Basic residues" evidence="1">
    <location>
        <begin position="90"/>
        <end position="102"/>
    </location>
</feature>
<comment type="caution">
    <text evidence="2">The sequence shown here is derived from an EMBL/GenBank/DDBJ whole genome shotgun (WGS) entry which is preliminary data.</text>
</comment>
<name>A0AAN7PSS4_9COLE</name>
<accession>A0AAN7PSS4</accession>